<reference evidence="1 3" key="10">
    <citation type="journal article" date="2015" name="G3 (Bethesda)">
        <title>Gene Model Annotations for Drosophila melanogaster: The Rule-Benders.</title>
        <authorList>
            <consortium name="FlyBase Consortium"/>
            <person name="Crosby M.A."/>
            <person name="Gramates L.S."/>
            <person name="Dos Santos G."/>
            <person name="Matthews B.B."/>
            <person name="St Pierre S.E."/>
            <person name="Zhou P."/>
            <person name="Schroeder A.J."/>
            <person name="Falls K."/>
            <person name="Emmert D.B."/>
            <person name="Russo S.M."/>
            <person name="Gelbart W.M."/>
            <person name="null"/>
        </authorList>
    </citation>
    <scope>NUCLEOTIDE SEQUENCE [LARGE SCALE GENOMIC DNA]</scope>
    <source>
        <strain evidence="3">Berkeley</strain>
    </source>
</reference>
<reference evidence="1 3" key="5">
    <citation type="journal article" date="2002" name="Genome Biol.">
        <title>Heterochromatic sequences in a Drosophila whole-genome shotgun assembly.</title>
        <authorList>
            <person name="Hoskins R.A."/>
            <person name="Smith C.D."/>
            <person name="Carlson J.W."/>
            <person name="Carvalho A.B."/>
            <person name="Halpern A."/>
            <person name="Kaminker J.S."/>
            <person name="Kennedy C."/>
            <person name="Mungall C.J."/>
            <person name="Sullivan B.A."/>
            <person name="Sutton G.G."/>
            <person name="Yasuhara J.C."/>
            <person name="Wakimoto B.T."/>
            <person name="Myers E.W."/>
            <person name="Celniker S.E."/>
            <person name="Rubin G.M."/>
            <person name="Karpen G.H."/>
        </authorList>
    </citation>
    <scope>NUCLEOTIDE SEQUENCE [LARGE SCALE GENOMIC DNA]</scope>
    <source>
        <strain evidence="3">Berkeley</strain>
    </source>
</reference>
<gene>
    <name evidence="1" type="primary">Dmel\CG46310</name>
    <name evidence="1" type="synonym">Ir-5'utr</name>
    <name evidence="1 2" type="ORF">CG46310</name>
    <name evidence="1" type="ORF">Dmel_CG46310</name>
</gene>
<reference evidence="1 3" key="1">
    <citation type="journal article" date="2000" name="Science">
        <title>The genome sequence of Drosophila melanogaster.</title>
        <authorList>
            <person name="Adams M.D."/>
            <person name="Celniker S.E."/>
            <person name="Holt R.A."/>
            <person name="Evans C.A."/>
            <person name="Gocayne J.D."/>
            <person name="Amanatides P.G."/>
            <person name="Scherer S.E."/>
            <person name="Li P.W."/>
            <person name="Hoskins R.A."/>
            <person name="Galle R.F."/>
            <person name="George R.A."/>
            <person name="Lewis S.E."/>
            <person name="Richards S."/>
            <person name="Ashburner M."/>
            <person name="Henderson S.N."/>
            <person name="Sutton G.G."/>
            <person name="Wortman J.R."/>
            <person name="Yandell M.D."/>
            <person name="Zhang Q."/>
            <person name="Chen L.X."/>
            <person name="Brandon R.C."/>
            <person name="Rogers Y.H."/>
            <person name="Blazej R.G."/>
            <person name="Champe M."/>
            <person name="Pfeiffer B.D."/>
            <person name="Wan K.H."/>
            <person name="Doyle C."/>
            <person name="Baxter E.G."/>
            <person name="Helt G."/>
            <person name="Nelson C.R."/>
            <person name="Gabor G.L."/>
            <person name="Abril J.F."/>
            <person name="Agbayani A."/>
            <person name="An H.J."/>
            <person name="Andrews-Pfannkoch C."/>
            <person name="Baldwin D."/>
            <person name="Ballew R.M."/>
            <person name="Basu A."/>
            <person name="Baxendale J."/>
            <person name="Bayraktaroglu L."/>
            <person name="Beasley E.M."/>
            <person name="Beeson K.Y."/>
            <person name="Benos P.V."/>
            <person name="Berman B.P."/>
            <person name="Bhandari D."/>
            <person name="Bolshakov S."/>
            <person name="Borkova D."/>
            <person name="Botchan M.R."/>
            <person name="Bouck J."/>
            <person name="Brokstein P."/>
            <person name="Brottier P."/>
            <person name="Burtis K.C."/>
            <person name="Busam D.A."/>
            <person name="Butler H."/>
            <person name="Cadieu E."/>
            <person name="Center A."/>
            <person name="Chandra I."/>
            <person name="Cherry J.M."/>
            <person name="Cawley S."/>
            <person name="Dahlke C."/>
            <person name="Davenport L.B."/>
            <person name="Davies P."/>
            <person name="de Pablos B."/>
            <person name="Delcher A."/>
            <person name="Deng Z."/>
            <person name="Mays A.D."/>
            <person name="Dew I."/>
            <person name="Dietz S.M."/>
            <person name="Dodson K."/>
            <person name="Doup L.E."/>
            <person name="Downes M."/>
            <person name="Dugan-Rocha S."/>
            <person name="Dunkov B.C."/>
            <person name="Dunn P."/>
            <person name="Durbin K.J."/>
            <person name="Evangelista C.C."/>
            <person name="Ferraz C."/>
            <person name="Ferriera S."/>
            <person name="Fleischmann W."/>
            <person name="Fosler C."/>
            <person name="Gabrielian A.E."/>
            <person name="Garg N.S."/>
            <person name="Gelbart W.M."/>
            <person name="Glasser K."/>
            <person name="Glodek A."/>
            <person name="Gong F."/>
            <person name="Gorrell J.H."/>
            <person name="Gu Z."/>
            <person name="Guan P."/>
            <person name="Harris M."/>
            <person name="Harris N.L."/>
            <person name="Harvey D."/>
            <person name="Heiman T.J."/>
            <person name="Hernandez J.R."/>
            <person name="Houck J."/>
            <person name="Hostin D."/>
            <person name="Houston K.A."/>
            <person name="Howland T.J."/>
            <person name="Wei M.H."/>
            <person name="Ibegwam C."/>
            <person name="Jalali M."/>
            <person name="Kalush F."/>
            <person name="Karpen G.H."/>
            <person name="Ke Z."/>
            <person name="Kennison J.A."/>
            <person name="Ketchum K.A."/>
            <person name="Kimmel B.E."/>
            <person name="Kodira C.D."/>
            <person name="Kraft C."/>
            <person name="Kravitz S."/>
            <person name="Kulp D."/>
            <person name="Lai Z."/>
            <person name="Lasko P."/>
            <person name="Lei Y."/>
            <person name="Levitsky A.A."/>
            <person name="Li J."/>
            <person name="Li Z."/>
            <person name="Liang Y."/>
            <person name="Lin X."/>
            <person name="Liu X."/>
            <person name="Mattei B."/>
            <person name="McIntosh T.C."/>
            <person name="McLeod M.P."/>
            <person name="McPherson D."/>
            <person name="Merkulov G."/>
            <person name="Milshina N.V."/>
            <person name="Mobarry C."/>
            <person name="Morris J."/>
            <person name="Moshrefi A."/>
            <person name="Mount S.M."/>
            <person name="Moy M."/>
            <person name="Murphy B."/>
            <person name="Murphy L."/>
            <person name="Muzny D.M."/>
            <person name="Nelson D.L."/>
            <person name="Nelson D.R."/>
            <person name="Nelson K.A."/>
            <person name="Nixon K."/>
            <person name="Nusskern D.R."/>
            <person name="Pacleb J.M."/>
            <person name="Palazzolo M."/>
            <person name="Pittman G.S."/>
            <person name="Pan S."/>
            <person name="Pollard J."/>
            <person name="Puri V."/>
            <person name="Reese M.G."/>
            <person name="Reinert K."/>
            <person name="Remington K."/>
            <person name="Saunders R.D."/>
            <person name="Scheeler F."/>
            <person name="Shen H."/>
            <person name="Shue B.C."/>
            <person name="Siden-Kiamos I."/>
            <person name="Simpson M."/>
            <person name="Skupski M.P."/>
            <person name="Smith T."/>
            <person name="Spier E."/>
            <person name="Spradling A.C."/>
            <person name="Stapleton M."/>
            <person name="Strong R."/>
            <person name="Sun E."/>
            <person name="Svirskas R."/>
            <person name="Tector C."/>
            <person name="Turner R."/>
            <person name="Venter E."/>
            <person name="Wang A.H."/>
            <person name="Wang X."/>
            <person name="Wang Z.Y."/>
            <person name="Wassarman D.A."/>
            <person name="Weinstock G.M."/>
            <person name="Weissenbach J."/>
            <person name="Williams S.M."/>
            <person name="WoodageT"/>
            <person name="Worley K.C."/>
            <person name="Wu D."/>
            <person name="Yang S."/>
            <person name="Yao Q.A."/>
            <person name="Ye J."/>
            <person name="Yeh R.F."/>
            <person name="Zaveri J.S."/>
            <person name="Zhan M."/>
            <person name="Zhang G."/>
            <person name="Zhao Q."/>
            <person name="Zheng L."/>
            <person name="Zheng X.H."/>
            <person name="Zhong F.N."/>
            <person name="Zhong W."/>
            <person name="Zhou X."/>
            <person name="Zhu S."/>
            <person name="Zhu X."/>
            <person name="Smith H.O."/>
            <person name="Gibbs R.A."/>
            <person name="Myers E.W."/>
            <person name="Rubin G.M."/>
            <person name="Venter J.C."/>
        </authorList>
    </citation>
    <scope>NUCLEOTIDE SEQUENCE [LARGE SCALE GENOMIC DNA]</scope>
    <source>
        <strain evidence="3">Berkeley</strain>
    </source>
</reference>
<dbReference type="GeneID" id="30522399"/>
<reference evidence="1 3" key="11">
    <citation type="journal article" date="2015" name="Genome Res.">
        <title>The Release 6 reference sequence of the Drosophila melanogaster genome.</title>
        <authorList>
            <person name="Hoskins R.A."/>
            <person name="Carlson J.W."/>
            <person name="Wan K.H."/>
            <person name="Park S."/>
            <person name="Mendez I."/>
            <person name="Galle S.E."/>
            <person name="Booth B.W."/>
            <person name="Pfeiffer B.D."/>
            <person name="George R.A."/>
            <person name="Svirskas R."/>
            <person name="Krzywinski M."/>
            <person name="Schein J."/>
            <person name="Accardo M.C."/>
            <person name="Damia E."/>
            <person name="Messina G."/>
            <person name="Mendez-Lago M."/>
            <person name="de Pablos B."/>
            <person name="Demakova O.V."/>
            <person name="Andreyeva E.N."/>
            <person name="Boldyreva L.V."/>
            <person name="Marra M."/>
            <person name="Carvalho A.B."/>
            <person name="Dimitri P."/>
            <person name="Villasante A."/>
            <person name="Zhimulev I.F."/>
            <person name="Rubin G.M."/>
            <person name="Karpen G.H."/>
            <person name="Celniker S.E."/>
        </authorList>
    </citation>
    <scope>NUCLEOTIDE SEQUENCE [LARGE SCALE GENOMIC DNA]</scope>
    <source>
        <strain evidence="3">Berkeley</strain>
    </source>
</reference>
<protein>
    <submittedName>
        <fullName evidence="1">Uncharacterized protein</fullName>
    </submittedName>
</protein>
<reference evidence="1 3" key="2">
    <citation type="journal article" date="2002" name="Genome Biol.">
        <title>Finishing a whole-genome shotgun: release 3 of the Drosophila melanogaster euchromatic genome sequence.</title>
        <authorList>
            <person name="Celniker S.E."/>
            <person name="Wheeler D.A."/>
            <person name="Kronmiller B."/>
            <person name="Carlson J.W."/>
            <person name="Halpern A."/>
            <person name="Patel S."/>
            <person name="Adams M."/>
            <person name="Champe M."/>
            <person name="Dugan S.P."/>
            <person name="Frise E."/>
            <person name="Hodgson A."/>
            <person name="George R.A."/>
            <person name="Hoskins R.A."/>
            <person name="Laverty T."/>
            <person name="Muzny D.M."/>
            <person name="Nelson C.R."/>
            <person name="Pacleb J.M."/>
            <person name="Park S."/>
            <person name="Pfeiffer B.D."/>
            <person name="Richards S."/>
            <person name="Sodergren E.J."/>
            <person name="Svirskas R."/>
            <person name="Tabor P.E."/>
            <person name="Wan K."/>
            <person name="Stapleton M."/>
            <person name="Sutton G.G."/>
            <person name="Venter C."/>
            <person name="Weinstock G."/>
            <person name="Scherer S.E."/>
            <person name="Myers E.W."/>
            <person name="Gibbs R.A."/>
            <person name="Rubin G.M."/>
        </authorList>
    </citation>
    <scope>NUCLEOTIDE SEQUENCE [LARGE SCALE GENOMIC DNA]</scope>
    <source>
        <strain evidence="3">Berkeley</strain>
    </source>
</reference>
<dbReference type="Bgee" id="FBgn0284226">
    <property type="expression patterns" value="Expressed in digestive system element and 9 other cell types or tissues"/>
</dbReference>
<reference evidence="1 3" key="6">
    <citation type="journal article" date="2005" name="PLoS Comput. Biol.">
        <title>Combined evidence annotation of transposable elements in genome sequences.</title>
        <authorList>
            <person name="Quesneville H."/>
            <person name="Bergman C.M."/>
            <person name="Andrieu O."/>
            <person name="Autard D."/>
            <person name="Nouaud D."/>
            <person name="Ashburner M."/>
            <person name="Anxolabehere D."/>
        </authorList>
    </citation>
    <scope>NUCLEOTIDE SEQUENCE [LARGE SCALE GENOMIC DNA]</scope>
    <source>
        <strain evidence="3">Berkeley</strain>
    </source>
</reference>
<dbReference type="KEGG" id="dme:Dmel_CG46310"/>
<organism evidence="1 3">
    <name type="scientific">Drosophila melanogaster</name>
    <name type="common">Fruit fly</name>
    <dbReference type="NCBI Taxonomy" id="7227"/>
    <lineage>
        <taxon>Eukaryota</taxon>
        <taxon>Metazoa</taxon>
        <taxon>Ecdysozoa</taxon>
        <taxon>Arthropoda</taxon>
        <taxon>Hexapoda</taxon>
        <taxon>Insecta</taxon>
        <taxon>Pterygota</taxon>
        <taxon>Neoptera</taxon>
        <taxon>Endopterygota</taxon>
        <taxon>Diptera</taxon>
        <taxon>Brachycera</taxon>
        <taxon>Muscomorpha</taxon>
        <taxon>Ephydroidea</taxon>
        <taxon>Drosophilidae</taxon>
        <taxon>Drosophila</taxon>
        <taxon>Sophophora</taxon>
    </lineage>
</organism>
<dbReference type="AlphaFoldDB" id="A0A1Z1CH08"/>
<reference evidence="1 3" key="9">
    <citation type="journal article" date="2015" name="G3 (Bethesda)">
        <title>Gene Model Annotations for Drosophila melanogaster: Impact of High-Throughput Data.</title>
        <authorList>
            <consortium name="FlyBase Consortium"/>
            <person name="Matthews B.B."/>
            <person name="Dos Santos G."/>
            <person name="Crosby M.A."/>
            <person name="Emmert D.B."/>
            <person name="St Pierre S.E."/>
            <person name="Gramates L.S."/>
            <person name="Zhou P."/>
            <person name="Schroeder A.J."/>
            <person name="Falls K."/>
            <person name="Strelets V."/>
            <person name="Russo S.M."/>
            <person name="Gelbart W.M."/>
            <person name="null"/>
        </authorList>
    </citation>
    <scope>NUCLEOTIDE SEQUENCE [LARGE SCALE GENOMIC DNA]</scope>
    <source>
        <strain evidence="3">Berkeley</strain>
    </source>
</reference>
<dbReference type="FlyBase" id="FBgn0284226">
    <property type="gene designation" value="CG46310"/>
</dbReference>
<keyword evidence="3" id="KW-1185">Reference proteome</keyword>
<proteinExistence type="predicted"/>
<dbReference type="AGR" id="FB:FBgn0284226"/>
<accession>A0A1Z1CH08</accession>
<name>A0A1Z1CH08_DROME</name>
<dbReference type="InParanoid" id="A0A1Z1CH08"/>
<reference evidence="1 3" key="4">
    <citation type="journal article" date="2002" name="Genome Biol.">
        <title>The transposable elements of the Drosophila melanogaster euchromatin: a genomics perspective.</title>
        <authorList>
            <person name="Kaminker J.S."/>
            <person name="Bergman C.M."/>
            <person name="Kronmiller B."/>
            <person name="Carlson J."/>
            <person name="Svirskas R."/>
            <person name="Patel S."/>
            <person name="Frise E."/>
            <person name="Wheeler D.A."/>
            <person name="Lewis S.E."/>
            <person name="Rubin G.M."/>
            <person name="Ashburner M."/>
            <person name="Celniker S.E."/>
        </authorList>
    </citation>
    <scope>NUCLEOTIDE SEQUENCE [LARGE SCALE GENOMIC DNA]</scope>
    <source>
        <strain evidence="3">Berkeley</strain>
    </source>
</reference>
<evidence type="ECO:0000313" key="2">
    <source>
        <dbReference type="FlyBase" id="FBgn0284226"/>
    </source>
</evidence>
<dbReference type="RefSeq" id="NP_001334697.1">
    <property type="nucleotide sequence ID" value="NM_001347788.1"/>
</dbReference>
<evidence type="ECO:0000313" key="3">
    <source>
        <dbReference type="Proteomes" id="UP000000803"/>
    </source>
</evidence>
<sequence length="23" mass="2774">MLAFVYFKIKTIFAFPTTKRTHL</sequence>
<dbReference type="Proteomes" id="UP000000803">
    <property type="component" value="Chromosome 3R"/>
</dbReference>
<evidence type="ECO:0000313" key="1">
    <source>
        <dbReference type="EMBL" id="API64941.1"/>
    </source>
</evidence>
<dbReference type="VEuPathDB" id="VectorBase:FBgn0284226"/>
<reference evidence="1 3" key="3">
    <citation type="journal article" date="2002" name="Genome Biol.">
        <title>Annotation of the Drosophila melanogaster euchromatic genome: a systematic review.</title>
        <authorList>
            <person name="Misra S."/>
            <person name="Crosby M.A."/>
            <person name="Mungall C.J."/>
            <person name="Matthews B.B."/>
            <person name="Campbell K.S."/>
            <person name="Hradecky P."/>
            <person name="Huang Y."/>
            <person name="Kaminker J.S."/>
            <person name="Millburn G.H."/>
            <person name="Prochnik S.E."/>
            <person name="Smith C.D."/>
            <person name="Tupy J.L."/>
            <person name="Whitfied E.J."/>
            <person name="Bayraktaroglu L."/>
            <person name="Berman B.P."/>
            <person name="Bettencourt B.R."/>
            <person name="Celniker S.E."/>
            <person name="de Grey A.D."/>
            <person name="Drysdale R.A."/>
            <person name="Harris N.L."/>
            <person name="Richter J."/>
            <person name="Russo S."/>
            <person name="Schroeder A.J."/>
            <person name="Shu S.Q."/>
            <person name="Stapleton M."/>
            <person name="Yamada C."/>
            <person name="Ashburner M."/>
            <person name="Gelbart W.M."/>
            <person name="Rubin G.M."/>
            <person name="Lewis S.E."/>
        </authorList>
    </citation>
    <scope>GENOME REANNOTATION</scope>
    <source>
        <strain evidence="3">Berkeley</strain>
    </source>
</reference>
<reference evidence="1 3" key="7">
    <citation type="journal article" date="2007" name="Science">
        <title>The Release 5.1 annotation of Drosophila melanogaster heterochromatin.</title>
        <authorList>
            <person name="Smith C.D."/>
            <person name="Shu S."/>
            <person name="Mungall C.J."/>
            <person name="Karpen G.H."/>
        </authorList>
    </citation>
    <scope>NUCLEOTIDE SEQUENCE [LARGE SCALE GENOMIC DNA]</scope>
    <source>
        <strain evidence="3">Berkeley</strain>
    </source>
</reference>
<dbReference type="EMBL" id="AE014297">
    <property type="protein sequence ID" value="API64941.1"/>
    <property type="molecule type" value="Genomic_DNA"/>
</dbReference>
<reference evidence="1 3" key="8">
    <citation type="journal article" date="2007" name="Science">
        <title>Sequence finishing and mapping of Drosophila melanogaster heterochromatin.</title>
        <authorList>
            <person name="Hoskins R.A."/>
            <person name="Carlson J.W."/>
            <person name="Kennedy C."/>
            <person name="Acevedo D."/>
            <person name="Evans-Holm M."/>
            <person name="Frise E."/>
            <person name="Wan K.H."/>
            <person name="Park S."/>
            <person name="Mendez-Lago M."/>
            <person name="Rossi F."/>
            <person name="Villasante A."/>
            <person name="Dimitri P."/>
            <person name="Karpen G.H."/>
            <person name="Celniker S.E."/>
        </authorList>
    </citation>
    <scope>NUCLEOTIDE SEQUENCE [LARGE SCALE GENOMIC DNA]</scope>
    <source>
        <strain evidence="3">Berkeley</strain>
    </source>
</reference>